<dbReference type="InterPro" id="IPR025254">
    <property type="entry name" value="CCDC113/CCDC96_CC"/>
</dbReference>
<feature type="compositionally biased region" description="Polar residues" evidence="5">
    <location>
        <begin position="364"/>
        <end position="374"/>
    </location>
</feature>
<feature type="transmembrane region" description="Helical" evidence="6">
    <location>
        <begin position="137"/>
        <end position="154"/>
    </location>
</feature>
<dbReference type="SUPFAM" id="SSF53850">
    <property type="entry name" value="Periplasmic binding protein-like II"/>
    <property type="match status" value="1"/>
</dbReference>
<keyword evidence="2 4" id="KW-0175">Coiled coil</keyword>
<feature type="region of interest" description="Disordered" evidence="5">
    <location>
        <begin position="1248"/>
        <end position="1275"/>
    </location>
</feature>
<feature type="domain" description="CCDC113/CCDC96 coiled-coil" evidence="7">
    <location>
        <begin position="1478"/>
        <end position="1644"/>
    </location>
</feature>
<keyword evidence="6" id="KW-0472">Membrane</keyword>
<protein>
    <recommendedName>
        <fullName evidence="7">CCDC113/CCDC96 coiled-coil domain-containing protein</fullName>
    </recommendedName>
</protein>
<gene>
    <name evidence="8" type="ORF">GEV33_013061</name>
</gene>
<dbReference type="PANTHER" id="PTHR15654">
    <property type="entry name" value="COILED-COIL DOMAIN-CONTAINING PROTEIN 113-RELATED"/>
    <property type="match status" value="1"/>
</dbReference>
<comment type="subcellular location">
    <subcellularLocation>
        <location evidence="1">Cell projection</location>
        <location evidence="1">Cilium</location>
    </subcellularLocation>
</comment>
<proteinExistence type="predicted"/>
<feature type="compositionally biased region" description="Polar residues" evidence="5">
    <location>
        <begin position="344"/>
        <end position="354"/>
    </location>
</feature>
<name>A0A8J6H7M6_TENMO</name>
<keyword evidence="3" id="KW-0966">Cell projection</keyword>
<evidence type="ECO:0000256" key="3">
    <source>
        <dbReference type="ARBA" id="ARBA00023273"/>
    </source>
</evidence>
<evidence type="ECO:0000259" key="7">
    <source>
        <dbReference type="Pfam" id="PF13870"/>
    </source>
</evidence>
<dbReference type="EMBL" id="JABDTM020027955">
    <property type="protein sequence ID" value="KAH0809729.1"/>
    <property type="molecule type" value="Genomic_DNA"/>
</dbReference>
<feature type="compositionally biased region" description="Basic and acidic residues" evidence="5">
    <location>
        <begin position="416"/>
        <end position="447"/>
    </location>
</feature>
<evidence type="ECO:0000256" key="2">
    <source>
        <dbReference type="ARBA" id="ARBA00023054"/>
    </source>
</evidence>
<evidence type="ECO:0000256" key="4">
    <source>
        <dbReference type="SAM" id="Coils"/>
    </source>
</evidence>
<organism evidence="8 9">
    <name type="scientific">Tenebrio molitor</name>
    <name type="common">Yellow mealworm beetle</name>
    <dbReference type="NCBI Taxonomy" id="7067"/>
    <lineage>
        <taxon>Eukaryota</taxon>
        <taxon>Metazoa</taxon>
        <taxon>Ecdysozoa</taxon>
        <taxon>Arthropoda</taxon>
        <taxon>Hexapoda</taxon>
        <taxon>Insecta</taxon>
        <taxon>Pterygota</taxon>
        <taxon>Neoptera</taxon>
        <taxon>Endopterygota</taxon>
        <taxon>Coleoptera</taxon>
        <taxon>Polyphaga</taxon>
        <taxon>Cucujiformia</taxon>
        <taxon>Tenebrionidae</taxon>
        <taxon>Tenebrio</taxon>
    </lineage>
</organism>
<dbReference type="PANTHER" id="PTHR15654:SF1">
    <property type="entry name" value="COILED-COIL DOMAIN-CONTAINING PROTEIN 96"/>
    <property type="match status" value="1"/>
</dbReference>
<dbReference type="GO" id="GO:0036064">
    <property type="term" value="C:ciliary basal body"/>
    <property type="evidence" value="ECO:0007669"/>
    <property type="project" value="TreeGrafter"/>
</dbReference>
<accession>A0A8J6H7M6</accession>
<dbReference type="Proteomes" id="UP000719412">
    <property type="component" value="Unassembled WGS sequence"/>
</dbReference>
<feature type="region of interest" description="Disordered" evidence="5">
    <location>
        <begin position="1151"/>
        <end position="1223"/>
    </location>
</feature>
<evidence type="ECO:0000313" key="9">
    <source>
        <dbReference type="Proteomes" id="UP000719412"/>
    </source>
</evidence>
<keyword evidence="9" id="KW-1185">Reference proteome</keyword>
<feature type="compositionally biased region" description="Basic and acidic residues" evidence="5">
    <location>
        <begin position="1187"/>
        <end position="1201"/>
    </location>
</feature>
<feature type="compositionally biased region" description="Polar residues" evidence="5">
    <location>
        <begin position="325"/>
        <end position="334"/>
    </location>
</feature>
<feature type="compositionally biased region" description="Low complexity" evidence="5">
    <location>
        <begin position="1172"/>
        <end position="1184"/>
    </location>
</feature>
<feature type="region of interest" description="Disordered" evidence="5">
    <location>
        <begin position="299"/>
        <end position="598"/>
    </location>
</feature>
<feature type="domain" description="CCDC113/CCDC96 coiled-coil" evidence="7">
    <location>
        <begin position="806"/>
        <end position="969"/>
    </location>
</feature>
<dbReference type="GO" id="GO:0060271">
    <property type="term" value="P:cilium assembly"/>
    <property type="evidence" value="ECO:0007669"/>
    <property type="project" value="TreeGrafter"/>
</dbReference>
<feature type="compositionally biased region" description="Polar residues" evidence="5">
    <location>
        <begin position="405"/>
        <end position="414"/>
    </location>
</feature>
<reference evidence="8" key="2">
    <citation type="submission" date="2021-08" db="EMBL/GenBank/DDBJ databases">
        <authorList>
            <person name="Eriksson T."/>
        </authorList>
    </citation>
    <scope>NUCLEOTIDE SEQUENCE</scope>
    <source>
        <strain evidence="8">Stoneville</strain>
        <tissue evidence="8">Whole head</tissue>
    </source>
</reference>
<feature type="coiled-coil region" evidence="4">
    <location>
        <begin position="843"/>
        <end position="933"/>
    </location>
</feature>
<evidence type="ECO:0000256" key="6">
    <source>
        <dbReference type="SAM" id="Phobius"/>
    </source>
</evidence>
<sequence>MSLIQLRSGSVVLISNHSGTFEEYMLDARYIQFDTISKFHYSMFLLLEDVHNFTHSLLIENTWFGNYQNGTDAGVGKLLYEDIIDITCTGASERPPRVDVYDYLMPSYHFRPCYIFRNPGSYDPLSNQFLKPFSDKVWYIIIVSILSILLYNYYTSSIISSLLSKPPEAFHTLDELGHSRLEIGIEDLPYTITWFTIMNDSDVQYIYKNKVFPPGAKRMNIYVPEEGMAEVRRGGFAYHTQLDTGYPIIARTFDQDAICDLAEIPMIPQVLAGIMVQKKSQYKELFHITLRKTRQSDLNPETVALPTDESDKVDGTSEKNKDAESVNSKIGQENDTSEKAEESGSVNSKIAQENDTSEKVEESGSVNSKIAQENDTIEEVEESGSVNSKITQENDITEKVEDSESVNSKIAQENDTSEKVEESEVVESKIVRENDNAADSESNKFDESQPEQLTVKKLDDVGSTGPAESLGNEEEKSQTSQNQSHDRSKERLSDIPEEDEPTTEQEEKNPSEIAEEDRSVSESKGKEPSITTETEEYDERKRRVSVSVTEMEKLMKGEDEDEMSFSLLEIQDEPPPPVEEVPEEPPEERPRKRRRSTKRVIDRLSMSIAGSEYSSLHFSGIESLSRITGDFKPLGSNKSPLITHSANDTESEDEEYEEYEEELTEDDRIEYYNTYDILDKQHEEEKAKNIYLQKKLCNYYQKRRMFHVLHDGRVQMDSQKKYEKQLDEFEQLAHICAREEQLMNEEINELRERCAIRQRQAKECFERLQRDEYEVGKEIVSSEVGKGHEEKLIERYLKRQRIQLSNIMKIRLDFIKIRNRFNEKQETLNALDNLGPDLHLIDYEQLKLDNRNLQDKLEEKELELTRVRAKCQNAVQILAHRREKTAALDVDITHLQERLEGVEGEYEDVREQLNALKQERDAYRSAIAKMKIKSGLLSRPTLLRDMCHKIKEIETLSDHLFDLRGECLDTMKKVNRLKKNMSSETTLKRIKEIMTGIEESMSHDSNPEIVAPDDANLEGQTELAREELDKIDNKKKTEVDEVITDKEVKGEETYAKIKDEETHAEVNDEAIHAEVAGEETHAKVVDEEPLPKIKDEEMHAEVVDEEKHEEVVDKETQVEIVNEEIHAGVVNEETRAEVVDEEIYAAVKGEEIPAEVIDEEIPAEVIDEETNAEAAARENGSAASGDDESKERQSVKEEGRKSVSYSDDAQEDSIKSGQQMRKGSMDLEDLAKIMKSDSDELSVKDMFSMTDLEPESTPETTPETKPESEKEDIEPRKKSFVSLTSVTRFPEIQSLEGDFHLLRDVESLKSFLSMASIADTRSYRRSTKEVEDIVIDRHLYYEMHAMYTKQYESEKRKNNFLQTRLGDYYKRKRMYHVLLPDPKDQPEYQKKYEKLLEDIENLNDLSVREQIAFQSETDDLRNKCRFRSEELAAMFEKLQKAEKDASKEFFGTESEGKATAEKFVERYLKRQRLQFGALSRMRLEYIKLRNNYIDKQEALNSLDNLGPNLHLIDYEQLKCDNRNLCDKLEEKELSLANLRRKCQNVMQILAHQREKATAIEVDIQSYNDRLESVMDEFADVREQLSTMKQERDDYRRGANKLKDQAGLLTRPKLLRDMESAIMEAEEGWAKLDEYKESFHAAAQELSMLRNRGNSTSTAFSDRKSVKIPGAVLSAVPKKRISFRMSIATNGPM</sequence>
<feature type="coiled-coil region" evidence="4">
    <location>
        <begin position="1514"/>
        <end position="1604"/>
    </location>
</feature>
<feature type="compositionally biased region" description="Basic and acidic residues" evidence="5">
    <location>
        <begin position="505"/>
        <end position="527"/>
    </location>
</feature>
<feature type="compositionally biased region" description="Basic and acidic residues" evidence="5">
    <location>
        <begin position="1262"/>
        <end position="1275"/>
    </location>
</feature>
<reference evidence="8" key="1">
    <citation type="journal article" date="2020" name="J Insects Food Feed">
        <title>The yellow mealworm (Tenebrio molitor) genome: a resource for the emerging insects as food and feed industry.</title>
        <authorList>
            <person name="Eriksson T."/>
            <person name="Andere A."/>
            <person name="Kelstrup H."/>
            <person name="Emery V."/>
            <person name="Picard C."/>
        </authorList>
    </citation>
    <scope>NUCLEOTIDE SEQUENCE</scope>
    <source>
        <strain evidence="8">Stoneville</strain>
        <tissue evidence="8">Whole head</tissue>
    </source>
</reference>
<feature type="compositionally biased region" description="Basic and acidic residues" evidence="5">
    <location>
        <begin position="484"/>
        <end position="494"/>
    </location>
</feature>
<comment type="caution">
    <text evidence="8">The sequence shown here is derived from an EMBL/GenBank/DDBJ whole genome shotgun (WGS) entry which is preliminary data.</text>
</comment>
<evidence type="ECO:0000313" key="8">
    <source>
        <dbReference type="EMBL" id="KAH0809729.1"/>
    </source>
</evidence>
<feature type="compositionally biased region" description="Acidic residues" evidence="5">
    <location>
        <begin position="495"/>
        <end position="504"/>
    </location>
</feature>
<keyword evidence="6" id="KW-0812">Transmembrane</keyword>
<evidence type="ECO:0000256" key="5">
    <source>
        <dbReference type="SAM" id="MobiDB-lite"/>
    </source>
</evidence>
<dbReference type="Pfam" id="PF13870">
    <property type="entry name" value="CCDC113_CCDC96_CC"/>
    <property type="match status" value="2"/>
</dbReference>
<feature type="compositionally biased region" description="Basic and acidic residues" evidence="5">
    <location>
        <begin position="309"/>
        <end position="324"/>
    </location>
</feature>
<evidence type="ECO:0000256" key="1">
    <source>
        <dbReference type="ARBA" id="ARBA00004138"/>
    </source>
</evidence>
<keyword evidence="6" id="KW-1133">Transmembrane helix</keyword>
<dbReference type="InterPro" id="IPR051885">
    <property type="entry name" value="CC_CF"/>
</dbReference>
<dbReference type="GO" id="GO:0005930">
    <property type="term" value="C:axoneme"/>
    <property type="evidence" value="ECO:0007669"/>
    <property type="project" value="TreeGrafter"/>
</dbReference>
<feature type="compositionally biased region" description="Acidic residues" evidence="5">
    <location>
        <begin position="1152"/>
        <end position="1171"/>
    </location>
</feature>
<feature type="compositionally biased region" description="Polar residues" evidence="5">
    <location>
        <begin position="384"/>
        <end position="394"/>
    </location>
</feature>